<dbReference type="PRINTS" id="PR00080">
    <property type="entry name" value="SDRFAMILY"/>
</dbReference>
<evidence type="ECO:0000256" key="3">
    <source>
        <dbReference type="ARBA" id="ARBA00022857"/>
    </source>
</evidence>
<comment type="similarity">
    <text evidence="2 8">Belongs to the short-chain dehydrogenases/reductases (SDR) family.</text>
</comment>
<keyword evidence="4 8" id="KW-0560">Oxidoreductase</keyword>
<dbReference type="InterPro" id="IPR011284">
    <property type="entry name" value="3oxo_ACP_reduc"/>
</dbReference>
<accession>A0A1I5CNB7</accession>
<feature type="binding site" evidence="7">
    <location>
        <position position="91"/>
    </location>
    <ligand>
        <name>NADP(+)</name>
        <dbReference type="ChEBI" id="CHEBI:58349"/>
    </ligand>
</feature>
<evidence type="ECO:0000256" key="5">
    <source>
        <dbReference type="ARBA" id="ARBA00048508"/>
    </source>
</evidence>
<dbReference type="Gene3D" id="3.40.50.720">
    <property type="entry name" value="NAD(P)-binding Rossmann-like Domain"/>
    <property type="match status" value="1"/>
</dbReference>
<feature type="domain" description="Ketoreductase" evidence="9">
    <location>
        <begin position="8"/>
        <end position="208"/>
    </location>
</feature>
<dbReference type="SMART" id="SM00822">
    <property type="entry name" value="PKS_KR"/>
    <property type="match status" value="1"/>
</dbReference>
<dbReference type="GO" id="GO:0051287">
    <property type="term" value="F:NAD binding"/>
    <property type="evidence" value="ECO:0007669"/>
    <property type="project" value="UniProtKB-UniRule"/>
</dbReference>
<evidence type="ECO:0000256" key="6">
    <source>
        <dbReference type="PIRSR" id="PIRSR611284-1"/>
    </source>
</evidence>
<dbReference type="PANTHER" id="PTHR42879:SF2">
    <property type="entry name" value="3-OXOACYL-[ACYL-CARRIER-PROTEIN] REDUCTASE FABG"/>
    <property type="match status" value="1"/>
</dbReference>
<organism evidence="10 11">
    <name type="scientific">Chryseobacterium oleae</name>
    <dbReference type="NCBI Taxonomy" id="491207"/>
    <lineage>
        <taxon>Bacteria</taxon>
        <taxon>Pseudomonadati</taxon>
        <taxon>Bacteroidota</taxon>
        <taxon>Flavobacteriia</taxon>
        <taxon>Flavobacteriales</taxon>
        <taxon>Weeksellaceae</taxon>
        <taxon>Chryseobacterium group</taxon>
        <taxon>Chryseobacterium</taxon>
    </lineage>
</organism>
<evidence type="ECO:0000256" key="8">
    <source>
        <dbReference type="RuleBase" id="RU366074"/>
    </source>
</evidence>
<gene>
    <name evidence="10" type="ORF">SAMN05421594_4556</name>
</gene>
<evidence type="ECO:0000256" key="1">
    <source>
        <dbReference type="ARBA" id="ARBA00002607"/>
    </source>
</evidence>
<keyword evidence="8" id="KW-0275">Fatty acid biosynthesis</keyword>
<dbReference type="EC" id="1.1.1.100" evidence="8"/>
<keyword evidence="8" id="KW-0444">Lipid biosynthesis</keyword>
<keyword evidence="8" id="KW-0276">Fatty acid metabolism</keyword>
<dbReference type="CDD" id="cd05333">
    <property type="entry name" value="BKR_SDR_c"/>
    <property type="match status" value="1"/>
</dbReference>
<dbReference type="PROSITE" id="PS00061">
    <property type="entry name" value="ADH_SHORT"/>
    <property type="match status" value="1"/>
</dbReference>
<reference evidence="11" key="1">
    <citation type="submission" date="2016-10" db="EMBL/GenBank/DDBJ databases">
        <authorList>
            <person name="Varghese N."/>
            <person name="Submissions S."/>
        </authorList>
    </citation>
    <scope>NUCLEOTIDE SEQUENCE [LARGE SCALE GENOMIC DNA]</scope>
    <source>
        <strain evidence="11">DSM 25575</strain>
    </source>
</reference>
<evidence type="ECO:0000313" key="10">
    <source>
        <dbReference type="EMBL" id="SFN88427.1"/>
    </source>
</evidence>
<dbReference type="InterPro" id="IPR057326">
    <property type="entry name" value="KR_dom"/>
</dbReference>
<dbReference type="PANTHER" id="PTHR42879">
    <property type="entry name" value="3-OXOACYL-(ACYL-CARRIER-PROTEIN) REDUCTASE"/>
    <property type="match status" value="1"/>
</dbReference>
<dbReference type="EMBL" id="FOVD01000010">
    <property type="protein sequence ID" value="SFN88427.1"/>
    <property type="molecule type" value="Genomic_DNA"/>
</dbReference>
<evidence type="ECO:0000313" key="11">
    <source>
        <dbReference type="Proteomes" id="UP000198769"/>
    </source>
</evidence>
<dbReference type="InterPro" id="IPR050259">
    <property type="entry name" value="SDR"/>
</dbReference>
<comment type="pathway">
    <text evidence="8">Lipid metabolism; fatty acid biosynthesis.</text>
</comment>
<dbReference type="PRINTS" id="PR00081">
    <property type="entry name" value="GDHRDH"/>
</dbReference>
<comment type="catalytic activity">
    <reaction evidence="5 8">
        <text>a (3R)-hydroxyacyl-[ACP] + NADP(+) = a 3-oxoacyl-[ACP] + NADPH + H(+)</text>
        <dbReference type="Rhea" id="RHEA:17397"/>
        <dbReference type="Rhea" id="RHEA-COMP:9916"/>
        <dbReference type="Rhea" id="RHEA-COMP:9945"/>
        <dbReference type="ChEBI" id="CHEBI:15378"/>
        <dbReference type="ChEBI" id="CHEBI:57783"/>
        <dbReference type="ChEBI" id="CHEBI:58349"/>
        <dbReference type="ChEBI" id="CHEBI:78776"/>
        <dbReference type="ChEBI" id="CHEBI:78827"/>
        <dbReference type="EC" id="1.1.1.100"/>
    </reaction>
</comment>
<comment type="function">
    <text evidence="1 8">Catalyzes the NADPH-dependent reduction of beta-ketoacyl-ACP substrates to beta-hydroxyacyl-ACP products, the first reductive step in the elongation cycle of fatty acid biosynthesis.</text>
</comment>
<dbReference type="NCBIfam" id="TIGR01830">
    <property type="entry name" value="3oxo_ACP_reduc"/>
    <property type="match status" value="1"/>
</dbReference>
<evidence type="ECO:0000259" key="9">
    <source>
        <dbReference type="SMART" id="SM00822"/>
    </source>
</evidence>
<dbReference type="Pfam" id="PF13561">
    <property type="entry name" value="adh_short_C2"/>
    <property type="match status" value="1"/>
</dbReference>
<feature type="active site" description="Proton acceptor" evidence="6">
    <location>
        <position position="156"/>
    </location>
</feature>
<sequence>MMKLLEGKVALITGATRGIGKKIAEMYAEQGAQVAFTYAGSVDKAQALEAALSSVTKIKGYQSDASDYDAAQKLIDDVMEEFGKIDILINNAGITRDNLLLRMSKDDWDQVMRINLDSVFNLTKAVIKPMMKAKSGSIINMTSVVGISGNPGQSNYAASKAGVIGFTKSIALELGSRSIRCNAVAPGFTETEMTADLDEKTLQAWRDRIPMKRAGQTKDVANACIFLGSEMSSYITGQTLNVDGGMLT</sequence>
<proteinExistence type="inferred from homology"/>
<dbReference type="NCBIfam" id="NF005559">
    <property type="entry name" value="PRK07231.1"/>
    <property type="match status" value="1"/>
</dbReference>
<dbReference type="Proteomes" id="UP000198769">
    <property type="component" value="Unassembled WGS sequence"/>
</dbReference>
<dbReference type="SUPFAM" id="SSF51735">
    <property type="entry name" value="NAD(P)-binding Rossmann-fold domains"/>
    <property type="match status" value="1"/>
</dbReference>
<name>A0A1I5CNB7_CHROL</name>
<keyword evidence="11" id="KW-1185">Reference proteome</keyword>
<dbReference type="InterPro" id="IPR002347">
    <property type="entry name" value="SDR_fam"/>
</dbReference>
<feature type="binding site" evidence="7">
    <location>
        <begin position="14"/>
        <end position="17"/>
    </location>
    <ligand>
        <name>NADP(+)</name>
        <dbReference type="ChEBI" id="CHEBI:58349"/>
    </ligand>
</feature>
<dbReference type="NCBIfam" id="NF009466">
    <property type="entry name" value="PRK12826.1-2"/>
    <property type="match status" value="1"/>
</dbReference>
<keyword evidence="3 7" id="KW-0521">NADP</keyword>
<dbReference type="InterPro" id="IPR036291">
    <property type="entry name" value="NAD(P)-bd_dom_sf"/>
</dbReference>
<dbReference type="UniPathway" id="UPA00094"/>
<evidence type="ECO:0000256" key="2">
    <source>
        <dbReference type="ARBA" id="ARBA00006484"/>
    </source>
</evidence>
<dbReference type="InterPro" id="IPR020904">
    <property type="entry name" value="Sc_DH/Rdtase_CS"/>
</dbReference>
<protein>
    <recommendedName>
        <fullName evidence="8">3-oxoacyl-[acyl-carrier-protein] reductase</fullName>
        <ecNumber evidence="8">1.1.1.100</ecNumber>
    </recommendedName>
</protein>
<dbReference type="GO" id="GO:0006633">
    <property type="term" value="P:fatty acid biosynthetic process"/>
    <property type="evidence" value="ECO:0007669"/>
    <property type="project" value="UniProtKB-UniPathway"/>
</dbReference>
<feature type="binding site" evidence="7">
    <location>
        <begin position="156"/>
        <end position="160"/>
    </location>
    <ligand>
        <name>NADP(+)</name>
        <dbReference type="ChEBI" id="CHEBI:58349"/>
    </ligand>
</feature>
<dbReference type="GO" id="GO:0004316">
    <property type="term" value="F:3-oxoacyl-[acyl-carrier-protein] reductase (NADPH) activity"/>
    <property type="evidence" value="ECO:0007669"/>
    <property type="project" value="UniProtKB-UniRule"/>
</dbReference>
<evidence type="ECO:0000256" key="4">
    <source>
        <dbReference type="ARBA" id="ARBA00023002"/>
    </source>
</evidence>
<keyword evidence="8" id="KW-0443">Lipid metabolism</keyword>
<dbReference type="AlphaFoldDB" id="A0A1I5CNB7"/>
<evidence type="ECO:0000256" key="7">
    <source>
        <dbReference type="PIRSR" id="PIRSR611284-2"/>
    </source>
</evidence>
<comment type="subunit">
    <text evidence="8">Homotetramer.</text>
</comment>
<dbReference type="FunFam" id="3.40.50.720:FF:000115">
    <property type="entry name" value="3-oxoacyl-[acyl-carrier-protein] reductase FabG"/>
    <property type="match status" value="1"/>
</dbReference>